<dbReference type="InterPro" id="IPR036962">
    <property type="entry name" value="Glyco_hydro_3_N_sf"/>
</dbReference>
<organism evidence="5 6">
    <name type="scientific">Duganella guangzhouensis</name>
    <dbReference type="NCBI Taxonomy" id="2666084"/>
    <lineage>
        <taxon>Bacteria</taxon>
        <taxon>Pseudomonadati</taxon>
        <taxon>Pseudomonadota</taxon>
        <taxon>Betaproteobacteria</taxon>
        <taxon>Burkholderiales</taxon>
        <taxon>Oxalobacteraceae</taxon>
        <taxon>Telluria group</taxon>
        <taxon>Duganella</taxon>
    </lineage>
</organism>
<dbReference type="Gene3D" id="3.20.20.300">
    <property type="entry name" value="Glycoside hydrolase, family 3, N-terminal domain"/>
    <property type="match status" value="1"/>
</dbReference>
<dbReference type="SUPFAM" id="SSF56988">
    <property type="entry name" value="Anthrax protective antigen"/>
    <property type="match status" value="1"/>
</dbReference>
<dbReference type="SMART" id="SM00758">
    <property type="entry name" value="PA14"/>
    <property type="match status" value="1"/>
</dbReference>
<dbReference type="GO" id="GO:0005975">
    <property type="term" value="P:carbohydrate metabolic process"/>
    <property type="evidence" value="ECO:0007669"/>
    <property type="project" value="InterPro"/>
</dbReference>
<dbReference type="PRINTS" id="PR00133">
    <property type="entry name" value="GLHYDRLASE3"/>
</dbReference>
<dbReference type="InterPro" id="IPR050288">
    <property type="entry name" value="Cellulose_deg_GH3"/>
</dbReference>
<dbReference type="RefSeq" id="WP_154374562.1">
    <property type="nucleotide sequence ID" value="NZ_WKJK01000003.1"/>
</dbReference>
<dbReference type="InterPro" id="IPR017853">
    <property type="entry name" value="GH"/>
</dbReference>
<dbReference type="Gene3D" id="2.60.40.10">
    <property type="entry name" value="Immunoglobulins"/>
    <property type="match status" value="1"/>
</dbReference>
<dbReference type="AlphaFoldDB" id="A0A6I2KZ64"/>
<dbReference type="Pfam" id="PF01915">
    <property type="entry name" value="Glyco_hydro_3_C"/>
    <property type="match status" value="1"/>
</dbReference>
<dbReference type="Gene3D" id="3.40.50.1700">
    <property type="entry name" value="Glycoside hydrolase family 3 C-terminal domain"/>
    <property type="match status" value="1"/>
</dbReference>
<evidence type="ECO:0000313" key="6">
    <source>
        <dbReference type="Proteomes" id="UP000433309"/>
    </source>
</evidence>
<protein>
    <submittedName>
        <fullName evidence="5">Beta-glucosidase</fullName>
    </submittedName>
</protein>
<dbReference type="InterPro" id="IPR011658">
    <property type="entry name" value="PA14_dom"/>
</dbReference>
<keyword evidence="2" id="KW-0378">Hydrolase</keyword>
<name>A0A6I2KZ64_9BURK</name>
<evidence type="ECO:0000313" key="5">
    <source>
        <dbReference type="EMBL" id="MRW89764.1"/>
    </source>
</evidence>
<comment type="similarity">
    <text evidence="1">Belongs to the glycosyl hydrolase 3 family.</text>
</comment>
<dbReference type="SUPFAM" id="SSF52279">
    <property type="entry name" value="Beta-D-glucan exohydrolase, C-terminal domain"/>
    <property type="match status" value="1"/>
</dbReference>
<keyword evidence="6" id="KW-1185">Reference proteome</keyword>
<reference evidence="5 6" key="1">
    <citation type="submission" date="2019-11" db="EMBL/GenBank/DDBJ databases">
        <title>Novel species isolated from a subtropical stream in China.</title>
        <authorList>
            <person name="Lu H."/>
        </authorList>
    </citation>
    <scope>NUCLEOTIDE SEQUENCE [LARGE SCALE GENOMIC DNA]</scope>
    <source>
        <strain evidence="5 6">FT80W</strain>
    </source>
</reference>
<dbReference type="PROSITE" id="PS51820">
    <property type="entry name" value="PA14"/>
    <property type="match status" value="1"/>
</dbReference>
<comment type="caution">
    <text evidence="5">The sequence shown here is derived from an EMBL/GenBank/DDBJ whole genome shotgun (WGS) entry which is preliminary data.</text>
</comment>
<dbReference type="Pfam" id="PF07691">
    <property type="entry name" value="PA14"/>
    <property type="match status" value="1"/>
</dbReference>
<dbReference type="Gene3D" id="2.60.120.260">
    <property type="entry name" value="Galactose-binding domain-like"/>
    <property type="match status" value="1"/>
</dbReference>
<feature type="domain" description="PA14" evidence="4">
    <location>
        <begin position="430"/>
        <end position="574"/>
    </location>
</feature>
<dbReference type="InterPro" id="IPR036881">
    <property type="entry name" value="Glyco_hydro_3_C_sf"/>
</dbReference>
<proteinExistence type="inferred from homology"/>
<accession>A0A6I2KZ64</accession>
<dbReference type="InterPro" id="IPR026891">
    <property type="entry name" value="Fn3-like"/>
</dbReference>
<dbReference type="InterPro" id="IPR001764">
    <property type="entry name" value="Glyco_hydro_3_N"/>
</dbReference>
<dbReference type="Proteomes" id="UP000433309">
    <property type="component" value="Unassembled WGS sequence"/>
</dbReference>
<gene>
    <name evidence="5" type="ORF">GJ699_07190</name>
</gene>
<dbReference type="InterPro" id="IPR037524">
    <property type="entry name" value="PA14/GLEYA"/>
</dbReference>
<keyword evidence="3" id="KW-0732">Signal</keyword>
<feature type="chain" id="PRO_5026316376" evidence="3">
    <location>
        <begin position="24"/>
        <end position="835"/>
    </location>
</feature>
<evidence type="ECO:0000256" key="3">
    <source>
        <dbReference type="SAM" id="SignalP"/>
    </source>
</evidence>
<sequence length="835" mass="88891">MKMNKSLRRAVLVALYSAGMAHAADLQPWRDASQPVELRVEQLFKAMSFEQKSALVSATDPIEYAPLAPLGIQPLTRVDASSGLRGDKGVTAFPVPLQLGATFDVELAREYGKAIAEEARGKGWNVILGPTVDTARDGLSGRLTESFGEDPLVNAELGSTVAAAMQSQGVIAMAKHYTAYHTERERLTMDVEVSQRALHEVYNLPFYYLIEKAQIGSLMGSYPKVNGKFMLENAELIAQIKQHGFKGYLATDFMGGQDGVAQFNAGIDSWSLQPFLRVPDALRDGRIKSARLDDAVRRTLWTLFSTGAFDRPVTDTPAAVVTTAAHQALARKVAESGTVLLKNEGGVLPLKRSGQIAVIGPAGKETVTGVMWSTFVDPGQFVTPIEAIAGAAGSAAKVVHAQGSTGDFVLPTMSTEGGMMAPPAPLASPDGTPGWQASYFASEDFSGAAVQDVVAGIDVRGRPKQTMPAKWSARWATDYTPKADGLLRVAVPLCGTVKVRVDGKLVIDGMRSTADGFPGSGPTTYPLQGTATLNGGRKVRVEVEYSTRGGLTGPRIQVGWEPASQIADAVALARKSDVAVVFVNQVTGEEMDRDNYALPADQDALVEAVAAANPNTVVVLNTGGAVKMPWLSKVKGVVQMWYPGSAAGTGIASVLFGDAEPGGRLPVSFLADESQGIRPYRGGGTVRYDEGVMVGYRYLQQHNQQPLFPFGYGLSYTSFKLDEVRARASTKADEAALVSVRVKNTGARSGSTVVQVYSGALPVPVETPKAKLVGFARVQLASGEQRVVTIPVPRRLLSYWDEKSGKWIAASGKVALKVGQNSADLNLSTDISLKN</sequence>
<dbReference type="Pfam" id="PF14310">
    <property type="entry name" value="Fn3-like"/>
    <property type="match status" value="1"/>
</dbReference>
<evidence type="ECO:0000259" key="4">
    <source>
        <dbReference type="PROSITE" id="PS51820"/>
    </source>
</evidence>
<dbReference type="InterPro" id="IPR002772">
    <property type="entry name" value="Glyco_hydro_3_C"/>
</dbReference>
<dbReference type="SUPFAM" id="SSF51445">
    <property type="entry name" value="(Trans)glycosidases"/>
    <property type="match status" value="1"/>
</dbReference>
<dbReference type="EMBL" id="WKJK01000003">
    <property type="protein sequence ID" value="MRW89764.1"/>
    <property type="molecule type" value="Genomic_DNA"/>
</dbReference>
<evidence type="ECO:0000256" key="1">
    <source>
        <dbReference type="ARBA" id="ARBA00005336"/>
    </source>
</evidence>
<evidence type="ECO:0000256" key="2">
    <source>
        <dbReference type="ARBA" id="ARBA00022801"/>
    </source>
</evidence>
<dbReference type="InterPro" id="IPR013783">
    <property type="entry name" value="Ig-like_fold"/>
</dbReference>
<dbReference type="GO" id="GO:0004553">
    <property type="term" value="F:hydrolase activity, hydrolyzing O-glycosyl compounds"/>
    <property type="evidence" value="ECO:0007669"/>
    <property type="project" value="InterPro"/>
</dbReference>
<dbReference type="SMART" id="SM01217">
    <property type="entry name" value="Fn3_like"/>
    <property type="match status" value="1"/>
</dbReference>
<dbReference type="PANTHER" id="PTHR42715">
    <property type="entry name" value="BETA-GLUCOSIDASE"/>
    <property type="match status" value="1"/>
</dbReference>
<dbReference type="Pfam" id="PF00933">
    <property type="entry name" value="Glyco_hydro_3"/>
    <property type="match status" value="1"/>
</dbReference>
<feature type="signal peptide" evidence="3">
    <location>
        <begin position="1"/>
        <end position="23"/>
    </location>
</feature>
<dbReference type="PANTHER" id="PTHR42715:SF10">
    <property type="entry name" value="BETA-GLUCOSIDASE"/>
    <property type="match status" value="1"/>
</dbReference>